<dbReference type="GeneID" id="30980619"/>
<evidence type="ECO:0000313" key="1">
    <source>
        <dbReference type="EMBL" id="ODV81233.1"/>
    </source>
</evidence>
<name>A0A1E4SNZ3_9ASCO</name>
<sequence length="90" mass="10409">MIPLMMPEMVLAAHWRPTSGWLEQLVCYNRAQRRAPCRRQCQQHSQTKDSHAVAVLLVSSRCHRSHRVGVASERMLRFTLRASVARGSRR</sequence>
<dbReference type="RefSeq" id="XP_020066355.1">
    <property type="nucleotide sequence ID" value="XM_020206482.1"/>
</dbReference>
<organism evidence="1 2">
    <name type="scientific">Suhomyces tanzawaensis NRRL Y-17324</name>
    <dbReference type="NCBI Taxonomy" id="984487"/>
    <lineage>
        <taxon>Eukaryota</taxon>
        <taxon>Fungi</taxon>
        <taxon>Dikarya</taxon>
        <taxon>Ascomycota</taxon>
        <taxon>Saccharomycotina</taxon>
        <taxon>Pichiomycetes</taxon>
        <taxon>Debaryomycetaceae</taxon>
        <taxon>Suhomyces</taxon>
    </lineage>
</organism>
<proteinExistence type="predicted"/>
<dbReference type="AlphaFoldDB" id="A0A1E4SNZ3"/>
<reference evidence="2" key="1">
    <citation type="submission" date="2016-05" db="EMBL/GenBank/DDBJ databases">
        <title>Comparative genomics of biotechnologically important yeasts.</title>
        <authorList>
            <consortium name="DOE Joint Genome Institute"/>
            <person name="Riley R."/>
            <person name="Haridas S."/>
            <person name="Wolfe K.H."/>
            <person name="Lopes M.R."/>
            <person name="Hittinger C.T."/>
            <person name="Goker M."/>
            <person name="Salamov A."/>
            <person name="Wisecaver J."/>
            <person name="Long T.M."/>
            <person name="Aerts A.L."/>
            <person name="Barry K."/>
            <person name="Choi C."/>
            <person name="Clum A."/>
            <person name="Coughlan A.Y."/>
            <person name="Deshpande S."/>
            <person name="Douglass A.P."/>
            <person name="Hanson S.J."/>
            <person name="Klenk H.-P."/>
            <person name="Labutti K."/>
            <person name="Lapidus A."/>
            <person name="Lindquist E."/>
            <person name="Lipzen A."/>
            <person name="Meier-Kolthoff J.P."/>
            <person name="Ohm R.A."/>
            <person name="Otillar R.P."/>
            <person name="Pangilinan J."/>
            <person name="Peng Y."/>
            <person name="Rokas A."/>
            <person name="Rosa C.A."/>
            <person name="Scheuner C."/>
            <person name="Sibirny A.A."/>
            <person name="Slot J.C."/>
            <person name="Stielow J.B."/>
            <person name="Sun H."/>
            <person name="Kurtzman C.P."/>
            <person name="Blackwell M."/>
            <person name="Grigoriev I.V."/>
            <person name="Jeffries T.W."/>
        </authorList>
    </citation>
    <scope>NUCLEOTIDE SEQUENCE [LARGE SCALE GENOMIC DNA]</scope>
    <source>
        <strain evidence="2">NRRL Y-17324</strain>
    </source>
</reference>
<gene>
    <name evidence="1" type="ORF">CANTADRAFT_197412</name>
</gene>
<evidence type="ECO:0000313" key="2">
    <source>
        <dbReference type="Proteomes" id="UP000094285"/>
    </source>
</evidence>
<dbReference type="Proteomes" id="UP000094285">
    <property type="component" value="Unassembled WGS sequence"/>
</dbReference>
<keyword evidence="2" id="KW-1185">Reference proteome</keyword>
<dbReference type="EMBL" id="KV453910">
    <property type="protein sequence ID" value="ODV81233.1"/>
    <property type="molecule type" value="Genomic_DNA"/>
</dbReference>
<accession>A0A1E4SNZ3</accession>
<protein>
    <submittedName>
        <fullName evidence="1">Uncharacterized protein</fullName>
    </submittedName>
</protein>